<comment type="caution">
    <text evidence="1">The sequence shown here is derived from an EMBL/GenBank/DDBJ whole genome shotgun (WGS) entry which is preliminary data.</text>
</comment>
<sequence>MKMNVRSALACAALSTALFSCQKQDKTPAATANQIPSEVIAQIAAKGFNTEGVVAANGGYVVEGDIFLSTNDLKNLNLGPDLRVGEEEQYHTTNLVKNLPRTITISVEGLEPIWAQATDIAIARYNALGLRLTFQRITSGGNIVVIGADLGGDGVLGRSSGFPTTAGDPASPITLNNRPGTFGSNPDVNWLATVVAHEIGHTIGFRHTDYKNRKYSCGGIRYNEGKAGVGAIWIPGTPTGPQDPYSWMLACTDGTDRPFNANDVIALNYLYK</sequence>
<evidence type="ECO:0000313" key="2">
    <source>
        <dbReference type="Proteomes" id="UP000628448"/>
    </source>
</evidence>
<protein>
    <submittedName>
        <fullName evidence="1">Protease</fullName>
    </submittedName>
</protein>
<dbReference type="Pfam" id="PF12388">
    <property type="entry name" value="Peptidase_M57"/>
    <property type="match status" value="1"/>
</dbReference>
<dbReference type="InterPro" id="IPR024079">
    <property type="entry name" value="MetalloPept_cat_dom_sf"/>
</dbReference>
<accession>A0A931GZ31</accession>
<dbReference type="InterPro" id="IPR024653">
    <property type="entry name" value="Peptidase_M10/M27/M57"/>
</dbReference>
<keyword evidence="2" id="KW-1185">Reference proteome</keyword>
<keyword evidence="1" id="KW-0645">Protease</keyword>
<keyword evidence="1" id="KW-0378">Hydrolase</keyword>
<dbReference type="Gene3D" id="3.40.390.10">
    <property type="entry name" value="Collagenase (Catalytic Domain)"/>
    <property type="match status" value="1"/>
</dbReference>
<dbReference type="AlphaFoldDB" id="A0A931GZ31"/>
<name>A0A931GZ31_9BACT</name>
<evidence type="ECO:0000313" key="1">
    <source>
        <dbReference type="EMBL" id="MBG9378014.1"/>
    </source>
</evidence>
<dbReference type="GO" id="GO:0008237">
    <property type="term" value="F:metallopeptidase activity"/>
    <property type="evidence" value="ECO:0007669"/>
    <property type="project" value="InterPro"/>
</dbReference>
<dbReference type="GO" id="GO:0006508">
    <property type="term" value="P:proteolysis"/>
    <property type="evidence" value="ECO:0007669"/>
    <property type="project" value="UniProtKB-KW"/>
</dbReference>
<dbReference type="SUPFAM" id="SSF55486">
    <property type="entry name" value="Metalloproteases ('zincins'), catalytic domain"/>
    <property type="match status" value="1"/>
</dbReference>
<dbReference type="EMBL" id="JADWYR010000002">
    <property type="protein sequence ID" value="MBG9378014.1"/>
    <property type="molecule type" value="Genomic_DNA"/>
</dbReference>
<dbReference type="PROSITE" id="PS51257">
    <property type="entry name" value="PROKAR_LIPOPROTEIN"/>
    <property type="match status" value="1"/>
</dbReference>
<gene>
    <name evidence="1" type="ORF">I5907_17375</name>
</gene>
<proteinExistence type="predicted"/>
<organism evidence="1 2">
    <name type="scientific">Panacibacter microcysteis</name>
    <dbReference type="NCBI Taxonomy" id="2793269"/>
    <lineage>
        <taxon>Bacteria</taxon>
        <taxon>Pseudomonadati</taxon>
        <taxon>Bacteroidota</taxon>
        <taxon>Chitinophagia</taxon>
        <taxon>Chitinophagales</taxon>
        <taxon>Chitinophagaceae</taxon>
        <taxon>Panacibacter</taxon>
    </lineage>
</organism>
<dbReference type="RefSeq" id="WP_196992072.1">
    <property type="nucleotide sequence ID" value="NZ_JADWYR010000002.1"/>
</dbReference>
<reference evidence="1" key="1">
    <citation type="submission" date="2020-11" db="EMBL/GenBank/DDBJ databases">
        <title>Bacterial whole genome sequence for Panacibacter sp. DH6.</title>
        <authorList>
            <person name="Le V."/>
            <person name="Ko S."/>
            <person name="Ahn C.-Y."/>
            <person name="Oh H.-M."/>
        </authorList>
    </citation>
    <scope>NUCLEOTIDE SEQUENCE</scope>
    <source>
        <strain evidence="1">DH6</strain>
    </source>
</reference>
<dbReference type="Proteomes" id="UP000628448">
    <property type="component" value="Unassembled WGS sequence"/>
</dbReference>